<feature type="non-terminal residue" evidence="1">
    <location>
        <position position="1"/>
    </location>
</feature>
<organism evidence="1">
    <name type="scientific">marine metagenome</name>
    <dbReference type="NCBI Taxonomy" id="408172"/>
    <lineage>
        <taxon>unclassified sequences</taxon>
        <taxon>metagenomes</taxon>
        <taxon>ecological metagenomes</taxon>
    </lineage>
</organism>
<reference evidence="1" key="1">
    <citation type="submission" date="2018-05" db="EMBL/GenBank/DDBJ databases">
        <authorList>
            <person name="Lanie J.A."/>
            <person name="Ng W.-L."/>
            <person name="Kazmierczak K.M."/>
            <person name="Andrzejewski T.M."/>
            <person name="Davidsen T.M."/>
            <person name="Wayne K.J."/>
            <person name="Tettelin H."/>
            <person name="Glass J.I."/>
            <person name="Rusch D."/>
            <person name="Podicherti R."/>
            <person name="Tsui H.-C.T."/>
            <person name="Winkler M.E."/>
        </authorList>
    </citation>
    <scope>NUCLEOTIDE SEQUENCE</scope>
</reference>
<evidence type="ECO:0000313" key="1">
    <source>
        <dbReference type="EMBL" id="SVB14770.1"/>
    </source>
</evidence>
<dbReference type="AlphaFoldDB" id="A0A382BLR8"/>
<protein>
    <submittedName>
        <fullName evidence="1">Uncharacterized protein</fullName>
    </submittedName>
</protein>
<sequence>VGAGQVDKMTLEKFIKSIEEKIIPKDLTHILTALWYDGIDDWQKAHEITQNISTLQASEVHAYLHRKEGDNSNANYWYTKAGKKFCNKPIHEEWTDLVKKNL</sequence>
<proteinExistence type="predicted"/>
<name>A0A382BLR8_9ZZZZ</name>
<accession>A0A382BLR8</accession>
<dbReference type="EMBL" id="UINC01030410">
    <property type="protein sequence ID" value="SVB14770.1"/>
    <property type="molecule type" value="Genomic_DNA"/>
</dbReference>
<gene>
    <name evidence="1" type="ORF">METZ01_LOCUS167624</name>
</gene>